<evidence type="ECO:0000259" key="3">
    <source>
        <dbReference type="Pfam" id="PF07728"/>
    </source>
</evidence>
<dbReference type="GO" id="GO:0030687">
    <property type="term" value="C:preribosome, large subunit precursor"/>
    <property type="evidence" value="ECO:0007669"/>
    <property type="project" value="TreeGrafter"/>
</dbReference>
<evidence type="ECO:0000313" key="5">
    <source>
        <dbReference type="Proteomes" id="UP000023152"/>
    </source>
</evidence>
<feature type="domain" description="ATPase dynein-related AAA" evidence="3">
    <location>
        <begin position="12"/>
        <end position="105"/>
    </location>
</feature>
<dbReference type="SUPFAM" id="SSF52540">
    <property type="entry name" value="P-loop containing nucleoside triphosphate hydrolases"/>
    <property type="match status" value="1"/>
</dbReference>
<feature type="non-terminal residue" evidence="4">
    <location>
        <position position="1"/>
    </location>
</feature>
<sequence>VPTSSGKTSLVEHKCVLINNHDHTDMDEYIGCYVTDPLNSKLIFEEGILIKAMRNGWWVNLTPSEVLDALNRLLDDNRELVITETQEVVRSHPDFIIFATQNPPGVDEIPPNELIDILRKKVSLLYDNNNIYVYVYIILLHLIGINVEWDPLLAAWCR</sequence>
<dbReference type="GO" id="GO:0000055">
    <property type="term" value="P:ribosomal large subunit export from nucleus"/>
    <property type="evidence" value="ECO:0007669"/>
    <property type="project" value="TreeGrafter"/>
</dbReference>
<dbReference type="GO" id="GO:0016887">
    <property type="term" value="F:ATP hydrolysis activity"/>
    <property type="evidence" value="ECO:0007669"/>
    <property type="project" value="InterPro"/>
</dbReference>
<dbReference type="Pfam" id="PF07728">
    <property type="entry name" value="AAA_5"/>
    <property type="match status" value="1"/>
</dbReference>
<evidence type="ECO:0000256" key="1">
    <source>
        <dbReference type="ARBA" id="ARBA00022741"/>
    </source>
</evidence>
<evidence type="ECO:0000256" key="2">
    <source>
        <dbReference type="ARBA" id="ARBA00022840"/>
    </source>
</evidence>
<dbReference type="PANTHER" id="PTHR48103:SF2">
    <property type="entry name" value="MIDASIN"/>
    <property type="match status" value="1"/>
</dbReference>
<dbReference type="GO" id="GO:0000027">
    <property type="term" value="P:ribosomal large subunit assembly"/>
    <property type="evidence" value="ECO:0007669"/>
    <property type="project" value="TreeGrafter"/>
</dbReference>
<gene>
    <name evidence="4" type="ORF">RFI_30123</name>
</gene>
<keyword evidence="1" id="KW-0547">Nucleotide-binding</keyword>
<dbReference type="AlphaFoldDB" id="X6M059"/>
<organism evidence="4 5">
    <name type="scientific">Reticulomyxa filosa</name>
    <dbReference type="NCBI Taxonomy" id="46433"/>
    <lineage>
        <taxon>Eukaryota</taxon>
        <taxon>Sar</taxon>
        <taxon>Rhizaria</taxon>
        <taxon>Retaria</taxon>
        <taxon>Foraminifera</taxon>
        <taxon>Monothalamids</taxon>
        <taxon>Reticulomyxidae</taxon>
        <taxon>Reticulomyxa</taxon>
    </lineage>
</organism>
<dbReference type="Gene3D" id="3.40.50.300">
    <property type="entry name" value="P-loop containing nucleotide triphosphate hydrolases"/>
    <property type="match status" value="1"/>
</dbReference>
<dbReference type="PANTHER" id="PTHR48103">
    <property type="entry name" value="MIDASIN-RELATED"/>
    <property type="match status" value="1"/>
</dbReference>
<protein>
    <submittedName>
        <fullName evidence="4">Midasin nuclear AAA ATPase</fullName>
    </submittedName>
</protein>
<name>X6M059_RETFI</name>
<proteinExistence type="predicted"/>
<dbReference type="InterPro" id="IPR011704">
    <property type="entry name" value="ATPase_dyneun-rel_AAA"/>
</dbReference>
<dbReference type="GO" id="GO:0005634">
    <property type="term" value="C:nucleus"/>
    <property type="evidence" value="ECO:0007669"/>
    <property type="project" value="TreeGrafter"/>
</dbReference>
<keyword evidence="2" id="KW-0067">ATP-binding</keyword>
<keyword evidence="5" id="KW-1185">Reference proteome</keyword>
<dbReference type="EMBL" id="ASPP01026306">
    <property type="protein sequence ID" value="ETO07269.1"/>
    <property type="molecule type" value="Genomic_DNA"/>
</dbReference>
<dbReference type="GO" id="GO:0005524">
    <property type="term" value="F:ATP binding"/>
    <property type="evidence" value="ECO:0007669"/>
    <property type="project" value="UniProtKB-KW"/>
</dbReference>
<evidence type="ECO:0000313" key="4">
    <source>
        <dbReference type="EMBL" id="ETO07269.1"/>
    </source>
</evidence>
<accession>X6M059</accession>
<reference evidence="4 5" key="1">
    <citation type="journal article" date="2013" name="Curr. Biol.">
        <title>The Genome of the Foraminiferan Reticulomyxa filosa.</title>
        <authorList>
            <person name="Glockner G."/>
            <person name="Hulsmann N."/>
            <person name="Schleicher M."/>
            <person name="Noegel A.A."/>
            <person name="Eichinger L."/>
            <person name="Gallinger C."/>
            <person name="Pawlowski J."/>
            <person name="Sierra R."/>
            <person name="Euteneuer U."/>
            <person name="Pillet L."/>
            <person name="Moustafa A."/>
            <person name="Platzer M."/>
            <person name="Groth M."/>
            <person name="Szafranski K."/>
            <person name="Schliwa M."/>
        </authorList>
    </citation>
    <scope>NUCLEOTIDE SEQUENCE [LARGE SCALE GENOMIC DNA]</scope>
</reference>
<dbReference type="Proteomes" id="UP000023152">
    <property type="component" value="Unassembled WGS sequence"/>
</dbReference>
<dbReference type="OrthoDB" id="3045861at2759"/>
<comment type="caution">
    <text evidence="4">The sequence shown here is derived from an EMBL/GenBank/DDBJ whole genome shotgun (WGS) entry which is preliminary data.</text>
</comment>
<dbReference type="InterPro" id="IPR027417">
    <property type="entry name" value="P-loop_NTPase"/>
</dbReference>